<keyword evidence="3" id="KW-1185">Reference proteome</keyword>
<dbReference type="EMBL" id="NIRI02000013">
    <property type="protein sequence ID" value="KAG5453035.1"/>
    <property type="molecule type" value="Genomic_DNA"/>
</dbReference>
<evidence type="ECO:0000313" key="2">
    <source>
        <dbReference type="EMBL" id="KAG5453035.1"/>
    </source>
</evidence>
<accession>A0A8T1MVX3</accession>
<reference evidence="2 3" key="2">
    <citation type="journal article" date="2021" name="Genomics">
        <title>High-quality reference genome for Clonorchis sinensis.</title>
        <authorList>
            <person name="Young N.D."/>
            <person name="Stroehlein A.J."/>
            <person name="Kinkar L."/>
            <person name="Wang T."/>
            <person name="Sohn W.M."/>
            <person name="Chang B.C.H."/>
            <person name="Kaur P."/>
            <person name="Weisz D."/>
            <person name="Dudchenko O."/>
            <person name="Aiden E.L."/>
            <person name="Korhonen P.K."/>
            <person name="Gasser R.B."/>
        </authorList>
    </citation>
    <scope>NUCLEOTIDE SEQUENCE [LARGE SCALE GENOMIC DNA]</scope>
    <source>
        <strain evidence="2">Cs-k2</strain>
    </source>
</reference>
<reference evidence="2 3" key="1">
    <citation type="journal article" date="2018" name="Biotechnol. Adv.">
        <title>Improved genomic resources and new bioinformatic workflow for the carcinogenic parasite Clonorchis sinensis: Biotechnological implications.</title>
        <authorList>
            <person name="Wang D."/>
            <person name="Korhonen P.K."/>
            <person name="Gasser R.B."/>
            <person name="Young N.D."/>
        </authorList>
    </citation>
    <scope>NUCLEOTIDE SEQUENCE [LARGE SCALE GENOMIC DNA]</scope>
    <source>
        <strain evidence="2">Cs-k2</strain>
    </source>
</reference>
<dbReference type="OrthoDB" id="6262731at2759"/>
<dbReference type="Proteomes" id="UP000286415">
    <property type="component" value="Unassembled WGS sequence"/>
</dbReference>
<organism evidence="2 3">
    <name type="scientific">Clonorchis sinensis</name>
    <name type="common">Chinese liver fluke</name>
    <dbReference type="NCBI Taxonomy" id="79923"/>
    <lineage>
        <taxon>Eukaryota</taxon>
        <taxon>Metazoa</taxon>
        <taxon>Spiralia</taxon>
        <taxon>Lophotrochozoa</taxon>
        <taxon>Platyhelminthes</taxon>
        <taxon>Trematoda</taxon>
        <taxon>Digenea</taxon>
        <taxon>Opisthorchiida</taxon>
        <taxon>Opisthorchiata</taxon>
        <taxon>Opisthorchiidae</taxon>
        <taxon>Clonorchis</taxon>
    </lineage>
</organism>
<dbReference type="Gene3D" id="2.40.128.180">
    <property type="match status" value="1"/>
</dbReference>
<evidence type="ECO:0000256" key="1">
    <source>
        <dbReference type="SAM" id="MobiDB-lite"/>
    </source>
</evidence>
<evidence type="ECO:0000313" key="3">
    <source>
        <dbReference type="Proteomes" id="UP000286415"/>
    </source>
</evidence>
<dbReference type="AlphaFoldDB" id="A0A8T1MVX3"/>
<dbReference type="InterPro" id="IPR010695">
    <property type="entry name" value="FAIM1"/>
</dbReference>
<protein>
    <submittedName>
        <fullName evidence="2">Uncharacterized protein</fullName>
    </submittedName>
</protein>
<gene>
    <name evidence="2" type="ORF">CSKR_202385</name>
</gene>
<feature type="region of interest" description="Disordered" evidence="1">
    <location>
        <begin position="1"/>
        <end position="32"/>
    </location>
</feature>
<feature type="compositionally biased region" description="Polar residues" evidence="1">
    <location>
        <begin position="1"/>
        <end position="10"/>
    </location>
</feature>
<dbReference type="InterPro" id="IPR038513">
    <property type="entry name" value="FAIM1_dom_sf"/>
</dbReference>
<dbReference type="Pfam" id="PF06905">
    <property type="entry name" value="FAIM1"/>
    <property type="match status" value="1"/>
</dbReference>
<proteinExistence type="predicted"/>
<comment type="caution">
    <text evidence="2">The sequence shown here is derived from an EMBL/GenBank/DDBJ whole genome shotgun (WGS) entry which is preliminary data.</text>
</comment>
<name>A0A8T1MVX3_CLOSI</name>
<sequence length="136" mass="14816">MSVIFTSGKKSGSLVRGQDDKGRTGVHSEGSLPAHSYIPSANTAVWNINLDGVATSMAFCKDSGTLWMNDSQIPTQERTIDKTVQHDFILADHKAQLTITRGNTGPDRYTLVVDGSEIKAIQPLSDKMRKVHSSDK</sequence>
<dbReference type="GO" id="GO:0043066">
    <property type="term" value="P:negative regulation of apoptotic process"/>
    <property type="evidence" value="ECO:0007669"/>
    <property type="project" value="InterPro"/>
</dbReference>